<dbReference type="InterPro" id="IPR040764">
    <property type="entry name" value="CvfB_WH"/>
</dbReference>
<comment type="similarity">
    <text evidence="1">Belongs to the CvfB family.</text>
</comment>
<feature type="domain" description="Conserved virulence factor B first S1" evidence="2">
    <location>
        <begin position="4"/>
        <end position="63"/>
    </location>
</feature>
<dbReference type="EMBL" id="JAIRBA010000006">
    <property type="protein sequence ID" value="MCG2418371.1"/>
    <property type="molecule type" value="Genomic_DNA"/>
</dbReference>
<name>A0A9X1U9C6_9FLAO</name>
<dbReference type="InterPro" id="IPR039566">
    <property type="entry name" value="CvfB_S1_st"/>
</dbReference>
<feature type="domain" description="Conserved virulence factor B-like winged helix" evidence="3">
    <location>
        <begin position="220"/>
        <end position="275"/>
    </location>
</feature>
<gene>
    <name evidence="4" type="ORF">K8089_04995</name>
</gene>
<evidence type="ECO:0000313" key="4">
    <source>
        <dbReference type="EMBL" id="MCG2418371.1"/>
    </source>
</evidence>
<dbReference type="Pfam" id="PF13509">
    <property type="entry name" value="S1_2"/>
    <property type="match status" value="1"/>
</dbReference>
<dbReference type="PANTHER" id="PTHR37296">
    <property type="entry name" value="CONSERVED VIRULENCE FACTOR B"/>
    <property type="match status" value="1"/>
</dbReference>
<dbReference type="PANTHER" id="PTHR37296:SF1">
    <property type="entry name" value="CONSERVED VIRULENCE FACTOR B"/>
    <property type="match status" value="1"/>
</dbReference>
<evidence type="ECO:0000313" key="5">
    <source>
        <dbReference type="Proteomes" id="UP001139461"/>
    </source>
</evidence>
<dbReference type="RefSeq" id="WP_237602187.1">
    <property type="nucleotide sequence ID" value="NZ_JAIRBA010000006.1"/>
</dbReference>
<sequence length="285" mass="32778">MIKLGEYNTLEILRETEPGLYLGDEEENVVLLPHRYKPEEYEIGDEISVFIYLDNEERPIATTLEPFLLLNTFGYLHCSDVTEYGAFMDWGLEKQLFVPFKEQARPMKKGNWYIVYLYIDEKTNRLVGSSKTNHFLQNETLTVEAFEEVDILVTHLTDKGANVIVNGVHKGLIYIEDIFEDIRTGDRMKAFVKNIRPDKKIDLVLQKPGYRSIEPNANFIREELEAAGGFLPLHDKSDPDTIKNMLGMSKKSFKKAIGTLYKDKQITIKDDGIELLENSKENTAS</sequence>
<dbReference type="InterPro" id="IPR012340">
    <property type="entry name" value="NA-bd_OB-fold"/>
</dbReference>
<accession>A0A9X1U9C6</accession>
<dbReference type="Pfam" id="PF17783">
    <property type="entry name" value="WHD_CvfB"/>
    <property type="match status" value="1"/>
</dbReference>
<proteinExistence type="inferred from homology"/>
<evidence type="ECO:0000259" key="2">
    <source>
        <dbReference type="Pfam" id="PF13509"/>
    </source>
</evidence>
<dbReference type="PIRSF" id="PIRSF012524">
    <property type="entry name" value="YitL_S1"/>
    <property type="match status" value="1"/>
</dbReference>
<protein>
    <submittedName>
        <fullName evidence="4">GntR family transcriptional regulator</fullName>
    </submittedName>
</protein>
<dbReference type="InterPro" id="IPR036388">
    <property type="entry name" value="WH-like_DNA-bd_sf"/>
</dbReference>
<dbReference type="Proteomes" id="UP001139461">
    <property type="component" value="Unassembled WGS sequence"/>
</dbReference>
<organism evidence="4 5">
    <name type="scientific">Aequorivita vitellina</name>
    <dbReference type="NCBI Taxonomy" id="2874475"/>
    <lineage>
        <taxon>Bacteria</taxon>
        <taxon>Pseudomonadati</taxon>
        <taxon>Bacteroidota</taxon>
        <taxon>Flavobacteriia</taxon>
        <taxon>Flavobacteriales</taxon>
        <taxon>Flavobacteriaceae</taxon>
        <taxon>Aequorivita</taxon>
    </lineage>
</organism>
<reference evidence="4" key="1">
    <citation type="submission" date="2021-09" db="EMBL/GenBank/DDBJ databases">
        <title>Genome of Aequorivita sp. strain F47161.</title>
        <authorList>
            <person name="Wang Y."/>
        </authorList>
    </citation>
    <scope>NUCLEOTIDE SEQUENCE</scope>
    <source>
        <strain evidence="4">F47161</strain>
    </source>
</reference>
<dbReference type="InterPro" id="IPR014464">
    <property type="entry name" value="CvfB_fam"/>
</dbReference>
<evidence type="ECO:0000256" key="1">
    <source>
        <dbReference type="PIRNR" id="PIRNR012524"/>
    </source>
</evidence>
<dbReference type="Gene3D" id="2.40.50.140">
    <property type="entry name" value="Nucleic acid-binding proteins"/>
    <property type="match status" value="2"/>
</dbReference>
<evidence type="ECO:0000259" key="3">
    <source>
        <dbReference type="Pfam" id="PF17783"/>
    </source>
</evidence>
<dbReference type="AlphaFoldDB" id="A0A9X1U9C6"/>
<comment type="caution">
    <text evidence="4">The sequence shown here is derived from an EMBL/GenBank/DDBJ whole genome shotgun (WGS) entry which is preliminary data.</text>
</comment>
<keyword evidence="5" id="KW-1185">Reference proteome</keyword>
<dbReference type="Gene3D" id="1.10.10.10">
    <property type="entry name" value="Winged helix-like DNA-binding domain superfamily/Winged helix DNA-binding domain"/>
    <property type="match status" value="1"/>
</dbReference>